<evidence type="ECO:0000256" key="3">
    <source>
        <dbReference type="ARBA" id="ARBA00022801"/>
    </source>
</evidence>
<feature type="compositionally biased region" description="Basic residues" evidence="10">
    <location>
        <begin position="1"/>
        <end position="15"/>
    </location>
</feature>
<dbReference type="NCBIfam" id="TIGR00959">
    <property type="entry name" value="ffh"/>
    <property type="match status" value="1"/>
</dbReference>
<dbReference type="EC" id="3.6.5.4" evidence="9"/>
<dbReference type="GO" id="GO:0008312">
    <property type="term" value="F:7S RNA binding"/>
    <property type="evidence" value="ECO:0007669"/>
    <property type="project" value="InterPro"/>
</dbReference>
<dbReference type="InterPro" id="IPR042101">
    <property type="entry name" value="SRP54_N_sf"/>
</dbReference>
<protein>
    <recommendedName>
        <fullName evidence="9">Signal recognition particle protein</fullName>
        <ecNumber evidence="9">3.6.5.4</ecNumber>
    </recommendedName>
    <alternativeName>
        <fullName evidence="9">Fifty-four homolog</fullName>
    </alternativeName>
</protein>
<keyword evidence="2 9" id="KW-0547">Nucleotide-binding</keyword>
<dbReference type="SMART" id="SM00962">
    <property type="entry name" value="SRP54"/>
    <property type="match status" value="1"/>
</dbReference>
<evidence type="ECO:0000256" key="10">
    <source>
        <dbReference type="SAM" id="MobiDB-lite"/>
    </source>
</evidence>
<keyword evidence="5 9" id="KW-0342">GTP-binding</keyword>
<dbReference type="GO" id="GO:0005525">
    <property type="term" value="F:GTP binding"/>
    <property type="evidence" value="ECO:0007669"/>
    <property type="project" value="UniProtKB-UniRule"/>
</dbReference>
<evidence type="ECO:0000256" key="7">
    <source>
        <dbReference type="ARBA" id="ARBA00023274"/>
    </source>
</evidence>
<keyword evidence="13" id="KW-1185">Reference proteome</keyword>
<feature type="region of interest" description="Disordered" evidence="10">
    <location>
        <begin position="1"/>
        <end position="32"/>
    </location>
</feature>
<feature type="compositionally biased region" description="Gly residues" evidence="10">
    <location>
        <begin position="479"/>
        <end position="496"/>
    </location>
</feature>
<keyword evidence="4 9" id="KW-0694">RNA-binding</keyword>
<dbReference type="PROSITE" id="PS00300">
    <property type="entry name" value="SRP54"/>
    <property type="match status" value="1"/>
</dbReference>
<proteinExistence type="inferred from homology"/>
<sequence>MGRRRGRRAERRRLSATRPSDGRPPRGRRRPRRATLTAPVFDALSEKLQATLDDVRQRGTLTESDVNAAMREIRLALLEADVNFKVVKSFTNTVKERCLGADVLGQLNPGQQVVGIVHEELVSLLGGESIELEFSPRPPTVILMSGLQGSGKTTAVAKLAKHLKEEKGSSVALAACDVQRPAAVEQLRLVGEQAGATVYDRGTELPAVDVARWALDQAKQDGKDVLIVDTAGRLHVDAELMAELVAIRDAVRPQTVLLTVDAMTGQDAVNVAEQFSAAAGFDGVVMSKLDGDARGGAALSVKAVTGKPILFASTGEKLGDFQVFHPDRMAQRILGMGDVLSLVESAQRQFDEKDAKDLERKFRRNEFTLEDFLKQMKMIRRMGPLSKVLGMLPGVGAQLDGANIDDREMDRVEAIILSMTVKERRSPELIKGSRRLRIAKGSGTSVQQVNQLVKNFQQMRKVMKQMTKGGMRDMAGLMGQAGGPGGLPGGGGGGNAAGVRGASRAARRRKR</sequence>
<dbReference type="InterPro" id="IPR027417">
    <property type="entry name" value="P-loop_NTPase"/>
</dbReference>
<dbReference type="AlphaFoldDB" id="H0E574"/>
<dbReference type="InterPro" id="IPR036891">
    <property type="entry name" value="Signal_recog_part_SRP54_M_sf"/>
</dbReference>
<dbReference type="GO" id="GO:0006614">
    <property type="term" value="P:SRP-dependent cotranslational protein targeting to membrane"/>
    <property type="evidence" value="ECO:0007669"/>
    <property type="project" value="InterPro"/>
</dbReference>
<dbReference type="InterPro" id="IPR013822">
    <property type="entry name" value="Signal_recog_particl_SRP54_hlx"/>
</dbReference>
<dbReference type="Gene3D" id="3.40.50.300">
    <property type="entry name" value="P-loop containing nucleotide triphosphate hydrolases"/>
    <property type="match status" value="1"/>
</dbReference>
<dbReference type="GO" id="GO:0003924">
    <property type="term" value="F:GTPase activity"/>
    <property type="evidence" value="ECO:0007669"/>
    <property type="project" value="UniProtKB-UniRule"/>
</dbReference>
<dbReference type="HAMAP" id="MF_00306">
    <property type="entry name" value="SRP54"/>
    <property type="match status" value="1"/>
</dbReference>
<keyword evidence="7 9" id="KW-0687">Ribonucleoprotein</keyword>
<evidence type="ECO:0000256" key="8">
    <source>
        <dbReference type="ARBA" id="ARBA00048027"/>
    </source>
</evidence>
<dbReference type="InterPro" id="IPR004125">
    <property type="entry name" value="Signal_recog_particle_SRP54_M"/>
</dbReference>
<evidence type="ECO:0000313" key="13">
    <source>
        <dbReference type="Proteomes" id="UP000005143"/>
    </source>
</evidence>
<dbReference type="InterPro" id="IPR000897">
    <property type="entry name" value="SRP54_GTPase_dom"/>
</dbReference>
<comment type="similarity">
    <text evidence="1 9">Belongs to the GTP-binding SRP family. SRP54 subfamily.</text>
</comment>
<comment type="domain">
    <text evidence="9">Composed of three domains: the N-terminal N domain, which is responsible for interactions with the ribosome, the central G domain, which binds GTP, and the C-terminal M domain, which binds the RNA and the signal sequence of the RNC.</text>
</comment>
<dbReference type="SMART" id="SM00382">
    <property type="entry name" value="AAA"/>
    <property type="match status" value="1"/>
</dbReference>
<comment type="subunit">
    <text evidence="9">Part of the signal recognition particle protein translocation system, which is composed of SRP and FtsY.</text>
</comment>
<dbReference type="InterPro" id="IPR022941">
    <property type="entry name" value="SRP54"/>
</dbReference>
<dbReference type="InterPro" id="IPR004780">
    <property type="entry name" value="SRP"/>
</dbReference>
<dbReference type="Proteomes" id="UP000005143">
    <property type="component" value="Unassembled WGS sequence"/>
</dbReference>
<comment type="catalytic activity">
    <reaction evidence="8 9">
        <text>GTP + H2O = GDP + phosphate + H(+)</text>
        <dbReference type="Rhea" id="RHEA:19669"/>
        <dbReference type="ChEBI" id="CHEBI:15377"/>
        <dbReference type="ChEBI" id="CHEBI:15378"/>
        <dbReference type="ChEBI" id="CHEBI:37565"/>
        <dbReference type="ChEBI" id="CHEBI:43474"/>
        <dbReference type="ChEBI" id="CHEBI:58189"/>
        <dbReference type="EC" id="3.6.5.4"/>
    </reaction>
</comment>
<dbReference type="SUPFAM" id="SSF52540">
    <property type="entry name" value="P-loop containing nucleoside triphosphate hydrolases"/>
    <property type="match status" value="1"/>
</dbReference>
<feature type="binding site" evidence="9">
    <location>
        <begin position="146"/>
        <end position="153"/>
    </location>
    <ligand>
        <name>GTP</name>
        <dbReference type="ChEBI" id="CHEBI:37565"/>
    </ligand>
</feature>
<gene>
    <name evidence="9" type="primary">ffh</name>
    <name evidence="12" type="ORF">PAI11_19630</name>
</gene>
<dbReference type="PANTHER" id="PTHR11564">
    <property type="entry name" value="SIGNAL RECOGNITION PARTICLE 54K PROTEIN SRP54"/>
    <property type="match status" value="1"/>
</dbReference>
<feature type="region of interest" description="Disordered" evidence="10">
    <location>
        <begin position="479"/>
        <end position="511"/>
    </location>
</feature>
<dbReference type="Pfam" id="PF00448">
    <property type="entry name" value="SRP54"/>
    <property type="match status" value="1"/>
</dbReference>
<dbReference type="Pfam" id="PF02881">
    <property type="entry name" value="SRP54_N"/>
    <property type="match status" value="1"/>
</dbReference>
<dbReference type="PATRIC" id="fig|1097667.3.peg.1947"/>
<dbReference type="Gene3D" id="1.10.260.30">
    <property type="entry name" value="Signal recognition particle, SRP54 subunit, M-domain"/>
    <property type="match status" value="1"/>
</dbReference>
<feature type="binding site" evidence="9">
    <location>
        <begin position="287"/>
        <end position="290"/>
    </location>
    <ligand>
        <name>GTP</name>
        <dbReference type="ChEBI" id="CHEBI:37565"/>
    </ligand>
</feature>
<comment type="caution">
    <text evidence="12">The sequence shown here is derived from an EMBL/GenBank/DDBJ whole genome shotgun (WGS) entry which is preliminary data.</text>
</comment>
<keyword evidence="9" id="KW-0963">Cytoplasm</keyword>
<evidence type="ECO:0000256" key="5">
    <source>
        <dbReference type="ARBA" id="ARBA00023134"/>
    </source>
</evidence>
<dbReference type="Pfam" id="PF02978">
    <property type="entry name" value="SRP_SPB"/>
    <property type="match status" value="1"/>
</dbReference>
<evidence type="ECO:0000256" key="9">
    <source>
        <dbReference type="HAMAP-Rule" id="MF_00306"/>
    </source>
</evidence>
<organism evidence="12 13">
    <name type="scientific">Patulibacter medicamentivorans</name>
    <dbReference type="NCBI Taxonomy" id="1097667"/>
    <lineage>
        <taxon>Bacteria</taxon>
        <taxon>Bacillati</taxon>
        <taxon>Actinomycetota</taxon>
        <taxon>Thermoleophilia</taxon>
        <taxon>Solirubrobacterales</taxon>
        <taxon>Patulibacteraceae</taxon>
        <taxon>Patulibacter</taxon>
    </lineage>
</organism>
<evidence type="ECO:0000256" key="6">
    <source>
        <dbReference type="ARBA" id="ARBA00023135"/>
    </source>
</evidence>
<accession>H0E574</accession>
<dbReference type="Gene3D" id="1.20.120.140">
    <property type="entry name" value="Signal recognition particle SRP54, nucleotide-binding domain"/>
    <property type="match status" value="1"/>
</dbReference>
<evidence type="ECO:0000313" key="12">
    <source>
        <dbReference type="EMBL" id="EHN11174.1"/>
    </source>
</evidence>
<dbReference type="InterPro" id="IPR003593">
    <property type="entry name" value="AAA+_ATPase"/>
</dbReference>
<evidence type="ECO:0000256" key="2">
    <source>
        <dbReference type="ARBA" id="ARBA00022741"/>
    </source>
</evidence>
<reference evidence="12 13" key="1">
    <citation type="journal article" date="2013" name="Biodegradation">
        <title>Quantitative proteomic analysis of ibuprofen-degrading Patulibacter sp. strain I11.</title>
        <authorList>
            <person name="Almeida B."/>
            <person name="Kjeldal H."/>
            <person name="Lolas I."/>
            <person name="Knudsen A.D."/>
            <person name="Carvalho G."/>
            <person name="Nielsen K.L."/>
            <person name="Barreto Crespo M.T."/>
            <person name="Stensballe A."/>
            <person name="Nielsen J.L."/>
        </authorList>
    </citation>
    <scope>NUCLEOTIDE SEQUENCE [LARGE SCALE GENOMIC DNA]</scope>
    <source>
        <strain evidence="12 13">I11</strain>
    </source>
</reference>
<feature type="binding site" evidence="9">
    <location>
        <begin position="229"/>
        <end position="233"/>
    </location>
    <ligand>
        <name>GTP</name>
        <dbReference type="ChEBI" id="CHEBI:37565"/>
    </ligand>
</feature>
<comment type="subcellular location">
    <subcellularLocation>
        <location evidence="9">Cytoplasm</location>
    </subcellularLocation>
    <text evidence="9">The SRP-RNC complex is targeted to the cytoplasmic membrane.</text>
</comment>
<dbReference type="GO" id="GO:0048500">
    <property type="term" value="C:signal recognition particle"/>
    <property type="evidence" value="ECO:0007669"/>
    <property type="project" value="UniProtKB-UniRule"/>
</dbReference>
<dbReference type="PANTHER" id="PTHR11564:SF5">
    <property type="entry name" value="SIGNAL RECOGNITION PARTICLE SUBUNIT SRP54"/>
    <property type="match status" value="1"/>
</dbReference>
<comment type="function">
    <text evidence="9">Involved in targeting and insertion of nascent membrane proteins into the cytoplasmic membrane. Binds to the hydrophobic signal sequence of the ribosome-nascent chain (RNC) as it emerges from the ribosomes. The SRP-RNC complex is then targeted to the cytoplasmic membrane where it interacts with the SRP receptor FtsY.</text>
</comment>
<keyword evidence="6 9" id="KW-0733">Signal recognition particle</keyword>
<feature type="domain" description="SRP54-type proteins GTP-binding" evidence="11">
    <location>
        <begin position="308"/>
        <end position="321"/>
    </location>
</feature>
<dbReference type="SUPFAM" id="SSF47446">
    <property type="entry name" value="Signal peptide-binding domain"/>
    <property type="match status" value="1"/>
</dbReference>
<dbReference type="CDD" id="cd18539">
    <property type="entry name" value="SRP_G"/>
    <property type="match status" value="1"/>
</dbReference>
<evidence type="ECO:0000259" key="11">
    <source>
        <dbReference type="PROSITE" id="PS00300"/>
    </source>
</evidence>
<evidence type="ECO:0000256" key="1">
    <source>
        <dbReference type="ARBA" id="ARBA00005450"/>
    </source>
</evidence>
<evidence type="ECO:0000256" key="4">
    <source>
        <dbReference type="ARBA" id="ARBA00022884"/>
    </source>
</evidence>
<dbReference type="SMART" id="SM00963">
    <property type="entry name" value="SRP54_N"/>
    <property type="match status" value="1"/>
</dbReference>
<keyword evidence="3 9" id="KW-0378">Hydrolase</keyword>
<dbReference type="EMBL" id="AGUD01000141">
    <property type="protein sequence ID" value="EHN11174.1"/>
    <property type="molecule type" value="Genomic_DNA"/>
</dbReference>
<name>H0E574_9ACTN</name>